<dbReference type="STRING" id="702745.SAMN05421818_1114"/>
<sequence>MNKIIGYFKKWTPMRWVRLGLAVLLIFQAIDAQLWVLAIPAVYLLLQAFFNFGCKNDSCKI</sequence>
<name>A0A1G8EI18_9FLAO</name>
<reference evidence="2" key="1">
    <citation type="submission" date="2016-10" db="EMBL/GenBank/DDBJ databases">
        <authorList>
            <person name="Varghese N."/>
            <person name="Submissions S."/>
        </authorList>
    </citation>
    <scope>NUCLEOTIDE SEQUENCE [LARGE SCALE GENOMIC DNA]</scope>
    <source>
        <strain evidence="2">DSM 23313</strain>
    </source>
</reference>
<dbReference type="RefSeq" id="WP_090408321.1">
    <property type="nucleotide sequence ID" value="NZ_CP047050.1"/>
</dbReference>
<dbReference type="EMBL" id="FNDQ01000011">
    <property type="protein sequence ID" value="SDH69349.1"/>
    <property type="molecule type" value="Genomic_DNA"/>
</dbReference>
<dbReference type="AlphaFoldDB" id="A0A1G8EI18"/>
<proteinExistence type="predicted"/>
<evidence type="ECO:0000313" key="1">
    <source>
        <dbReference type="EMBL" id="SDH69349.1"/>
    </source>
</evidence>
<dbReference type="Proteomes" id="UP000243588">
    <property type="component" value="Unassembled WGS sequence"/>
</dbReference>
<dbReference type="OrthoDB" id="1049592at2"/>
<protein>
    <submittedName>
        <fullName evidence="1">Uncharacterized protein</fullName>
    </submittedName>
</protein>
<evidence type="ECO:0000313" key="2">
    <source>
        <dbReference type="Proteomes" id="UP000243588"/>
    </source>
</evidence>
<keyword evidence="2" id="KW-1185">Reference proteome</keyword>
<organism evidence="1 2">
    <name type="scientific">Myroides phaeus</name>
    <dbReference type="NCBI Taxonomy" id="702745"/>
    <lineage>
        <taxon>Bacteria</taxon>
        <taxon>Pseudomonadati</taxon>
        <taxon>Bacteroidota</taxon>
        <taxon>Flavobacteriia</taxon>
        <taxon>Flavobacteriales</taxon>
        <taxon>Flavobacteriaceae</taxon>
        <taxon>Myroides</taxon>
    </lineage>
</organism>
<accession>A0A1G8EI18</accession>
<gene>
    <name evidence="1" type="ORF">SAMN05421818_1114</name>
</gene>